<organism evidence="5 6">
    <name type="scientific">Periophthalmus magnuspinnatus</name>
    <dbReference type="NCBI Taxonomy" id="409849"/>
    <lineage>
        <taxon>Eukaryota</taxon>
        <taxon>Metazoa</taxon>
        <taxon>Chordata</taxon>
        <taxon>Craniata</taxon>
        <taxon>Vertebrata</taxon>
        <taxon>Euteleostomi</taxon>
        <taxon>Actinopterygii</taxon>
        <taxon>Neopterygii</taxon>
        <taxon>Teleostei</taxon>
        <taxon>Neoteleostei</taxon>
        <taxon>Acanthomorphata</taxon>
        <taxon>Gobiaria</taxon>
        <taxon>Gobiiformes</taxon>
        <taxon>Gobioidei</taxon>
        <taxon>Gobiidae</taxon>
        <taxon>Oxudercinae</taxon>
        <taxon>Periophthalmus</taxon>
    </lineage>
</organism>
<protein>
    <submittedName>
        <fullName evidence="5">Uncharacterized protein</fullName>
    </submittedName>
</protein>
<dbReference type="Pfam" id="PF22833">
    <property type="entry name" value="C5orf34_2nd"/>
    <property type="match status" value="1"/>
</dbReference>
<feature type="domain" description="C5orf34-like N-terminal" evidence="2">
    <location>
        <begin position="12"/>
        <end position="81"/>
    </location>
</feature>
<name>A0A3B4BGC7_9GOBI</name>
<feature type="transmembrane region" description="Helical" evidence="1">
    <location>
        <begin position="331"/>
        <end position="350"/>
    </location>
</feature>
<dbReference type="Pfam" id="PF22834">
    <property type="entry name" value="Polo_box_4"/>
    <property type="match status" value="1"/>
</dbReference>
<keyword evidence="1" id="KW-0472">Membrane</keyword>
<dbReference type="Pfam" id="PF15025">
    <property type="entry name" value="C5orf34-like_N"/>
    <property type="match status" value="1"/>
</dbReference>
<dbReference type="PANTHER" id="PTHR34531:SF1">
    <property type="entry name" value="CHROMOSOME 5 OPEN READING FRAME 34"/>
    <property type="match status" value="1"/>
</dbReference>
<evidence type="ECO:0000259" key="4">
    <source>
        <dbReference type="Pfam" id="PF22834"/>
    </source>
</evidence>
<dbReference type="InterPro" id="IPR053900">
    <property type="entry name" value="C5orf34-like_dom"/>
</dbReference>
<evidence type="ECO:0000259" key="3">
    <source>
        <dbReference type="Pfam" id="PF22833"/>
    </source>
</evidence>
<dbReference type="PANTHER" id="PTHR34531">
    <property type="entry name" value="ZGC:153352"/>
    <property type="match status" value="1"/>
</dbReference>
<evidence type="ECO:0000313" key="6">
    <source>
        <dbReference type="Proteomes" id="UP000261520"/>
    </source>
</evidence>
<evidence type="ECO:0000256" key="1">
    <source>
        <dbReference type="SAM" id="Phobius"/>
    </source>
</evidence>
<keyword evidence="1" id="KW-0812">Transmembrane</keyword>
<dbReference type="Proteomes" id="UP000261520">
    <property type="component" value="Unplaced"/>
</dbReference>
<evidence type="ECO:0000259" key="2">
    <source>
        <dbReference type="Pfam" id="PF15025"/>
    </source>
</evidence>
<dbReference type="Ensembl" id="ENSPMGT00000030480.1">
    <property type="protein sequence ID" value="ENSPMGP00000028629.1"/>
    <property type="gene ID" value="ENSPMGG00000023048.1"/>
</dbReference>
<keyword evidence="1" id="KW-1133">Transmembrane helix</keyword>
<proteinExistence type="predicted"/>
<evidence type="ECO:0000313" key="5">
    <source>
        <dbReference type="Ensembl" id="ENSPMGP00000028629.1"/>
    </source>
</evidence>
<dbReference type="InterPro" id="IPR027830">
    <property type="entry name" value="C5orf34-like_N"/>
</dbReference>
<dbReference type="InterPro" id="IPR053901">
    <property type="entry name" value="C5orf34-like"/>
</dbReference>
<dbReference type="InterPro" id="IPR053899">
    <property type="entry name" value="C5orf34-like_2nd"/>
</dbReference>
<reference evidence="5" key="2">
    <citation type="submission" date="2025-09" db="UniProtKB">
        <authorList>
            <consortium name="Ensembl"/>
        </authorList>
    </citation>
    <scope>IDENTIFICATION</scope>
</reference>
<feature type="domain" description="C5orf34-like second" evidence="3">
    <location>
        <begin position="123"/>
        <end position="174"/>
    </location>
</feature>
<accession>A0A3B4BGC7</accession>
<dbReference type="AlphaFoldDB" id="A0A3B4BGC7"/>
<feature type="domain" description="C5orf34-like" evidence="4">
    <location>
        <begin position="199"/>
        <end position="273"/>
    </location>
</feature>
<sequence length="406" mass="44742">MTCGTDAAVSSMIMYEDESVEVGCVNGALLQLSPCGSEFVLQKGPNPSSHPLLPSERVRQRTQFTISAYKDIMATALAFRNKYASQPYLPDELIPDDQKKSFYSHSSEVQWPLTCEPAEVGPGGETIIRSVDGRAVLMLSPLGKDFTVEFTCTVSQRSTQSMSSCPTEGKTKNETVRSRCRSPVSISKDNPKVCVSRFFICSTLDGSVPVVEVFPGDGSFIHSNGILNSYFTHYKHELLSEEVKEVTYHLNCLPPDVPGQLYSICSIVNRASRSADLHSLFTIYQQPHLFPIKLIHKFLFCRILTCYIQAKQSLKSSAPNCLQKVKIIKSFVFINIANIATVLLLITVLLDNDTIFTAHKCCEQDGRYATEAIQEPQNAESIAEALQRTSKAIADIDAAIASASCI</sequence>
<reference evidence="5" key="1">
    <citation type="submission" date="2025-08" db="UniProtKB">
        <authorList>
            <consortium name="Ensembl"/>
        </authorList>
    </citation>
    <scope>IDENTIFICATION</scope>
</reference>
<keyword evidence="6" id="KW-1185">Reference proteome</keyword>
<dbReference type="STRING" id="409849.ENSPMGP00000028629"/>